<gene>
    <name evidence="5" type="ORF">SOIL9_45510</name>
</gene>
<evidence type="ECO:0000256" key="1">
    <source>
        <dbReference type="ARBA" id="ARBA00004117"/>
    </source>
</evidence>
<evidence type="ECO:0000313" key="5">
    <source>
        <dbReference type="EMBL" id="VTR93163.1"/>
    </source>
</evidence>
<dbReference type="PANTHER" id="PTHR30435">
    <property type="entry name" value="FLAGELLAR PROTEIN"/>
    <property type="match status" value="1"/>
</dbReference>
<dbReference type="InterPro" id="IPR037925">
    <property type="entry name" value="FlgE/F/G-like"/>
</dbReference>
<feature type="domain" description="Flagellar hook protein FlgE/F/G-like D1" evidence="4">
    <location>
        <begin position="94"/>
        <end position="157"/>
    </location>
</feature>
<dbReference type="GO" id="GO:0009425">
    <property type="term" value="C:bacterial-type flagellum basal body"/>
    <property type="evidence" value="ECO:0007669"/>
    <property type="project" value="UniProtKB-SubCell"/>
</dbReference>
<evidence type="ECO:0000256" key="2">
    <source>
        <dbReference type="ARBA" id="ARBA00009677"/>
    </source>
</evidence>
<evidence type="ECO:0000259" key="4">
    <source>
        <dbReference type="Pfam" id="PF22692"/>
    </source>
</evidence>
<keyword evidence="6" id="KW-1185">Reference proteome</keyword>
<name>A0A6P2CW91_9BACT</name>
<dbReference type="PANTHER" id="PTHR30435:SF19">
    <property type="entry name" value="FLAGELLAR BASAL-BODY ROD PROTEIN FLGG"/>
    <property type="match status" value="1"/>
</dbReference>
<comment type="subcellular location">
    <subcellularLocation>
        <location evidence="1">Bacterial flagellum basal body</location>
    </subcellularLocation>
</comment>
<proteinExistence type="inferred from homology"/>
<accession>A0A6P2CW91</accession>
<organism evidence="5 6">
    <name type="scientific">Gemmata massiliana</name>
    <dbReference type="NCBI Taxonomy" id="1210884"/>
    <lineage>
        <taxon>Bacteria</taxon>
        <taxon>Pseudomonadati</taxon>
        <taxon>Planctomycetota</taxon>
        <taxon>Planctomycetia</taxon>
        <taxon>Gemmatales</taxon>
        <taxon>Gemmataceae</taxon>
        <taxon>Gemmata</taxon>
    </lineage>
</organism>
<comment type="similarity">
    <text evidence="2">Belongs to the flagella basal body rod proteins family.</text>
</comment>
<dbReference type="Proteomes" id="UP000464178">
    <property type="component" value="Chromosome"/>
</dbReference>
<keyword evidence="5" id="KW-0282">Flagellum</keyword>
<dbReference type="Pfam" id="PF22692">
    <property type="entry name" value="LlgE_F_G_D1"/>
    <property type="match status" value="1"/>
</dbReference>
<reference evidence="5 6" key="1">
    <citation type="submission" date="2019-05" db="EMBL/GenBank/DDBJ databases">
        <authorList>
            <consortium name="Science for Life Laboratories"/>
        </authorList>
    </citation>
    <scope>NUCLEOTIDE SEQUENCE [LARGE SCALE GENOMIC DNA]</scope>
    <source>
        <strain evidence="5">Soil9</strain>
    </source>
</reference>
<dbReference type="EMBL" id="LR593886">
    <property type="protein sequence ID" value="VTR93163.1"/>
    <property type="molecule type" value="Genomic_DNA"/>
</dbReference>
<sequence length="258" mass="26577">MSARVLFPALCLTLGLGYGLGSIQFFAPTIAAPGAAGAATVPAPVAAAEASDEAVVEVRLRLPKGGSAAGVFAKDSPSLPPGTLVNTQKSSDIAIEGDGFFQITLPNGDTAYTRVGNFGVAADGGLVTAQGYRVSPQIKVPPQAVSFCVGSDGTVSVQQAGALNASTVLGQLTLVKFPNPGWMKPGEHGLFRETERSGTPLIGTPGQNGLGFTRQGFRERHSFNYAAALIELVRDLENDAANNGEANKIQVKVKPGKE</sequence>
<dbReference type="KEGG" id="gms:SOIL9_45510"/>
<dbReference type="RefSeq" id="WP_162667935.1">
    <property type="nucleotide sequence ID" value="NZ_LR593886.1"/>
</dbReference>
<keyword evidence="5" id="KW-0969">Cilium</keyword>
<dbReference type="GO" id="GO:0071978">
    <property type="term" value="P:bacterial-type flagellum-dependent swarming motility"/>
    <property type="evidence" value="ECO:0007669"/>
    <property type="project" value="TreeGrafter"/>
</dbReference>
<dbReference type="InterPro" id="IPR053967">
    <property type="entry name" value="LlgE_F_G-like_D1"/>
</dbReference>
<evidence type="ECO:0000256" key="3">
    <source>
        <dbReference type="ARBA" id="ARBA00023143"/>
    </source>
</evidence>
<dbReference type="SUPFAM" id="SSF117143">
    <property type="entry name" value="Flagellar hook protein flgE"/>
    <property type="match status" value="1"/>
</dbReference>
<keyword evidence="3" id="KW-0975">Bacterial flagellum</keyword>
<dbReference type="AlphaFoldDB" id="A0A6P2CW91"/>
<keyword evidence="5" id="KW-0966">Cell projection</keyword>
<evidence type="ECO:0000313" key="6">
    <source>
        <dbReference type="Proteomes" id="UP000464178"/>
    </source>
</evidence>
<protein>
    <submittedName>
        <fullName evidence="5">Flagellar basal body rod protein FlgG</fullName>
    </submittedName>
</protein>